<sequence length="156" mass="16473">MAAPANRTAVTAADNTNLPAPSSHHSSPLATIKPSIETIAASGQSSDDNVLPLTPSSSTIPTASIADMQVRVDFPPIIEPNTSQYTSGLKVSSRAHLQSDIEPNMTSATASEESSCFDPDATGSQNMPAASQPDCLFLDKLPPEIMERDLRDDIHE</sequence>
<feature type="compositionally biased region" description="Polar residues" evidence="1">
    <location>
        <begin position="104"/>
        <end position="114"/>
    </location>
</feature>
<protein>
    <submittedName>
        <fullName evidence="2">Uncharacterized protein</fullName>
    </submittedName>
</protein>
<evidence type="ECO:0000313" key="3">
    <source>
        <dbReference type="Proteomes" id="UP000237631"/>
    </source>
</evidence>
<proteinExistence type="predicted"/>
<feature type="compositionally biased region" description="Low complexity" evidence="1">
    <location>
        <begin position="1"/>
        <end position="30"/>
    </location>
</feature>
<feature type="region of interest" description="Disordered" evidence="1">
    <location>
        <begin position="1"/>
        <end position="64"/>
    </location>
</feature>
<feature type="region of interest" description="Disordered" evidence="1">
    <location>
        <begin position="104"/>
        <end position="140"/>
    </location>
</feature>
<dbReference type="Proteomes" id="UP000237631">
    <property type="component" value="Unassembled WGS sequence"/>
</dbReference>
<organism evidence="2 3">
    <name type="scientific">Cercospora berteroae</name>
    <dbReference type="NCBI Taxonomy" id="357750"/>
    <lineage>
        <taxon>Eukaryota</taxon>
        <taxon>Fungi</taxon>
        <taxon>Dikarya</taxon>
        <taxon>Ascomycota</taxon>
        <taxon>Pezizomycotina</taxon>
        <taxon>Dothideomycetes</taxon>
        <taxon>Dothideomycetidae</taxon>
        <taxon>Mycosphaerellales</taxon>
        <taxon>Mycosphaerellaceae</taxon>
        <taxon>Cercospora</taxon>
    </lineage>
</organism>
<comment type="caution">
    <text evidence="2">The sequence shown here is derived from an EMBL/GenBank/DDBJ whole genome shotgun (WGS) entry which is preliminary data.</text>
</comment>
<gene>
    <name evidence="2" type="ORF">CBER1_08826</name>
</gene>
<dbReference type="EMBL" id="PNEN01001745">
    <property type="protein sequence ID" value="PPJ51647.1"/>
    <property type="molecule type" value="Genomic_DNA"/>
</dbReference>
<accession>A0A2S6BW07</accession>
<evidence type="ECO:0000313" key="2">
    <source>
        <dbReference type="EMBL" id="PPJ51647.1"/>
    </source>
</evidence>
<name>A0A2S6BW07_9PEZI</name>
<keyword evidence="3" id="KW-1185">Reference proteome</keyword>
<dbReference type="AlphaFoldDB" id="A0A2S6BW07"/>
<reference evidence="3" key="1">
    <citation type="journal article" date="2017" name="bioRxiv">
        <title>Conservation of a gene cluster reveals novel cercosporin biosynthetic mechanisms and extends production to the genus Colletotrichum.</title>
        <authorList>
            <person name="de Jonge R."/>
            <person name="Ebert M.K."/>
            <person name="Huitt-Roehl C.R."/>
            <person name="Pal P."/>
            <person name="Suttle J.C."/>
            <person name="Spanner R.E."/>
            <person name="Neubauer J.D."/>
            <person name="Jurick W.M.II."/>
            <person name="Stott K.A."/>
            <person name="Secor G.A."/>
            <person name="Thomma B.P.H.J."/>
            <person name="Van de Peer Y."/>
            <person name="Townsend C.A."/>
            <person name="Bolton M.D."/>
        </authorList>
    </citation>
    <scope>NUCLEOTIDE SEQUENCE [LARGE SCALE GENOMIC DNA]</scope>
    <source>
        <strain evidence="3">CBS538.71</strain>
    </source>
</reference>
<evidence type="ECO:0000256" key="1">
    <source>
        <dbReference type="SAM" id="MobiDB-lite"/>
    </source>
</evidence>
<feature type="compositionally biased region" description="Low complexity" evidence="1">
    <location>
        <begin position="51"/>
        <end position="64"/>
    </location>
</feature>